<dbReference type="AlphaFoldDB" id="A0A9W7M358"/>
<name>A0A9W7M358_HIBTR</name>
<feature type="signal peptide" evidence="2">
    <location>
        <begin position="1"/>
        <end position="21"/>
    </location>
</feature>
<accession>A0A9W7M358</accession>
<feature type="chain" id="PRO_5040785078" evidence="2">
    <location>
        <begin position="22"/>
        <end position="111"/>
    </location>
</feature>
<comment type="caution">
    <text evidence="3">The sequence shown here is derived from an EMBL/GenBank/DDBJ whole genome shotgun (WGS) entry which is preliminary data.</text>
</comment>
<keyword evidence="2" id="KW-0732">Signal</keyword>
<evidence type="ECO:0000313" key="3">
    <source>
        <dbReference type="EMBL" id="GMI86058.1"/>
    </source>
</evidence>
<keyword evidence="4" id="KW-1185">Reference proteome</keyword>
<gene>
    <name evidence="3" type="ORF">HRI_002275100</name>
</gene>
<organism evidence="3 4">
    <name type="scientific">Hibiscus trionum</name>
    <name type="common">Flower of an hour</name>
    <dbReference type="NCBI Taxonomy" id="183268"/>
    <lineage>
        <taxon>Eukaryota</taxon>
        <taxon>Viridiplantae</taxon>
        <taxon>Streptophyta</taxon>
        <taxon>Embryophyta</taxon>
        <taxon>Tracheophyta</taxon>
        <taxon>Spermatophyta</taxon>
        <taxon>Magnoliopsida</taxon>
        <taxon>eudicotyledons</taxon>
        <taxon>Gunneridae</taxon>
        <taxon>Pentapetalae</taxon>
        <taxon>rosids</taxon>
        <taxon>malvids</taxon>
        <taxon>Malvales</taxon>
        <taxon>Malvaceae</taxon>
        <taxon>Malvoideae</taxon>
        <taxon>Hibiscus</taxon>
    </lineage>
</organism>
<evidence type="ECO:0000256" key="2">
    <source>
        <dbReference type="SAM" id="SignalP"/>
    </source>
</evidence>
<reference evidence="3" key="1">
    <citation type="submission" date="2023-05" db="EMBL/GenBank/DDBJ databases">
        <title>Genome and transcriptome analyses reveal genes involved in the formation of fine ridges on petal epidermal cells in Hibiscus trionum.</title>
        <authorList>
            <person name="Koshimizu S."/>
            <person name="Masuda S."/>
            <person name="Ishii T."/>
            <person name="Shirasu K."/>
            <person name="Hoshino A."/>
            <person name="Arita M."/>
        </authorList>
    </citation>
    <scope>NUCLEOTIDE SEQUENCE</scope>
    <source>
        <strain evidence="3">Hamamatsu line</strain>
    </source>
</reference>
<dbReference type="EMBL" id="BSYR01000021">
    <property type="protein sequence ID" value="GMI86058.1"/>
    <property type="molecule type" value="Genomic_DNA"/>
</dbReference>
<evidence type="ECO:0000256" key="1">
    <source>
        <dbReference type="SAM" id="MobiDB-lite"/>
    </source>
</evidence>
<feature type="region of interest" description="Disordered" evidence="1">
    <location>
        <begin position="25"/>
        <end position="62"/>
    </location>
</feature>
<evidence type="ECO:0000313" key="4">
    <source>
        <dbReference type="Proteomes" id="UP001165190"/>
    </source>
</evidence>
<dbReference type="Proteomes" id="UP001165190">
    <property type="component" value="Unassembled WGS sequence"/>
</dbReference>
<protein>
    <submittedName>
        <fullName evidence="3">Uncharacterized protein</fullName>
    </submittedName>
</protein>
<proteinExistence type="predicted"/>
<sequence length="111" mass="11908">MEARLFCFLLALQMVSWSTCAATSRPLAPNEPVHHHVITGRRPESLQVPSSPSSSSKEMGGGAAMNKAYAEVGPFKCRPLLQASAAMWVCSIQTMSLRVGNARCGPSLYSP</sequence>